<keyword evidence="1 2" id="KW-0413">Isomerase</keyword>
<dbReference type="PANTHER" id="PTHR43489">
    <property type="entry name" value="ISOMERASE"/>
    <property type="match status" value="1"/>
</dbReference>
<evidence type="ECO:0000313" key="5">
    <source>
        <dbReference type="Proteomes" id="UP000771797"/>
    </source>
</evidence>
<comment type="caution">
    <text evidence="4">The sequence shown here is derived from an EMBL/GenBank/DDBJ whole genome shotgun (WGS) entry which is preliminary data.</text>
</comment>
<dbReference type="InterPro" id="IPR026040">
    <property type="entry name" value="HyI-like"/>
</dbReference>
<dbReference type="InterPro" id="IPR050417">
    <property type="entry name" value="Sugar_Epim/Isomerase"/>
</dbReference>
<gene>
    <name evidence="4" type="ORF">A6D6_04179</name>
</gene>
<dbReference type="InterPro" id="IPR036237">
    <property type="entry name" value="Xyl_isomerase-like_sf"/>
</dbReference>
<protein>
    <submittedName>
        <fullName evidence="4">Hydroxypyruvate isomerase</fullName>
    </submittedName>
</protein>
<feature type="domain" description="Xylose isomerase-like TIM barrel" evidence="3">
    <location>
        <begin position="22"/>
        <end position="255"/>
    </location>
</feature>
<sequence length="257" mass="28194">MPRFAANLTLLFTELPFLERYAAAAEAGFKGVECLFPYEWAPTVLAECLREHDLRQVLFNLPAGDWGAGDRGLAALPDREAEFRDGVARALVYTEALDCPRVNCLAGIPAAGADPEHCFETLVHNLRYAADRLAEQGREVTVEPINTRVDIPGFFLATSDQALAAITAADRPNLRLQYDLYHAWVMGEAVAASLSRLRPHIGHVQFADAPGRHQPGSGEMPLATLFARLDDIGYQGWVSAEYRPLGHTLDSLGWLPA</sequence>
<accession>A0ABQ6Y282</accession>
<dbReference type="EMBL" id="AQPF01000082">
    <property type="protein sequence ID" value="KAF0801997.1"/>
    <property type="molecule type" value="Genomic_DNA"/>
</dbReference>
<name>A0ABQ6Y282_9GAMM</name>
<dbReference type="PIRSF" id="PIRSF006241">
    <property type="entry name" value="HyI"/>
    <property type="match status" value="1"/>
</dbReference>
<dbReference type="SUPFAM" id="SSF51658">
    <property type="entry name" value="Xylose isomerase-like"/>
    <property type="match status" value="1"/>
</dbReference>
<organism evidence="4 5">
    <name type="scientific">Alcanivorax xiamenensis</name>
    <dbReference type="NCBI Taxonomy" id="1177156"/>
    <lineage>
        <taxon>Bacteria</taxon>
        <taxon>Pseudomonadati</taxon>
        <taxon>Pseudomonadota</taxon>
        <taxon>Gammaproteobacteria</taxon>
        <taxon>Oceanospirillales</taxon>
        <taxon>Alcanivoracaceae</taxon>
        <taxon>Alcanivorax</taxon>
    </lineage>
</organism>
<dbReference type="InterPro" id="IPR013022">
    <property type="entry name" value="Xyl_isomerase-like_TIM-brl"/>
</dbReference>
<dbReference type="Pfam" id="PF01261">
    <property type="entry name" value="AP_endonuc_2"/>
    <property type="match status" value="1"/>
</dbReference>
<reference evidence="4 5" key="1">
    <citation type="submission" date="2012-09" db="EMBL/GenBank/DDBJ databases">
        <title>Genome Sequence of alkane-degrading Bacterium Alcanivorax sp. 6-D-6.</title>
        <authorList>
            <person name="Lai Q."/>
            <person name="Shao Z."/>
        </authorList>
    </citation>
    <scope>NUCLEOTIDE SEQUENCE [LARGE SCALE GENOMIC DNA]</scope>
    <source>
        <strain evidence="4 5">6-D-6</strain>
    </source>
</reference>
<evidence type="ECO:0000313" key="4">
    <source>
        <dbReference type="EMBL" id="KAF0801997.1"/>
    </source>
</evidence>
<dbReference type="PANTHER" id="PTHR43489:SF6">
    <property type="entry name" value="HYDROXYPYRUVATE ISOMERASE-RELATED"/>
    <property type="match status" value="1"/>
</dbReference>
<dbReference type="RefSeq" id="WP_159661793.1">
    <property type="nucleotide sequence ID" value="NZ_AQPF01000082.1"/>
</dbReference>
<dbReference type="NCBIfam" id="NF043033">
    <property type="entry name" value="OxoTetrIsom"/>
    <property type="match status" value="1"/>
</dbReference>
<comment type="similarity">
    <text evidence="2">Belongs to the hyi family.</text>
</comment>
<dbReference type="Gene3D" id="3.20.20.150">
    <property type="entry name" value="Divalent-metal-dependent TIM barrel enzymes"/>
    <property type="match status" value="1"/>
</dbReference>
<keyword evidence="5" id="KW-1185">Reference proteome</keyword>
<evidence type="ECO:0000259" key="3">
    <source>
        <dbReference type="Pfam" id="PF01261"/>
    </source>
</evidence>
<dbReference type="InterPro" id="IPR053398">
    <property type="entry name" value="HPT_OtnI_isomerases"/>
</dbReference>
<evidence type="ECO:0000256" key="2">
    <source>
        <dbReference type="PIRNR" id="PIRNR006241"/>
    </source>
</evidence>
<dbReference type="GO" id="GO:0016853">
    <property type="term" value="F:isomerase activity"/>
    <property type="evidence" value="ECO:0007669"/>
    <property type="project" value="UniProtKB-KW"/>
</dbReference>
<evidence type="ECO:0000256" key="1">
    <source>
        <dbReference type="ARBA" id="ARBA00023235"/>
    </source>
</evidence>
<proteinExistence type="inferred from homology"/>
<dbReference type="Proteomes" id="UP000771797">
    <property type="component" value="Unassembled WGS sequence"/>
</dbReference>